<sequence>MEIKYGHTNIITKDWKKLAHFYELVFNCKPVPPERNQKGSWLEKGTGVPNAHLQGMHLRLPGYGENGPTLEIYQYSEVIDSEKMVSNKKGFGHIAFQVDNITELLELALKNGATEIGELSEHHVENVGLLKFIYIADPDGNIIELQNWS</sequence>
<dbReference type="Pfam" id="PF00903">
    <property type="entry name" value="Glyoxalase"/>
    <property type="match status" value="1"/>
</dbReference>
<dbReference type="Gene3D" id="3.10.180.10">
    <property type="entry name" value="2,3-Dihydroxybiphenyl 1,2-Dioxygenase, domain 1"/>
    <property type="match status" value="1"/>
</dbReference>
<gene>
    <name evidence="2" type="ORF">CHRY9293_03251</name>
</gene>
<dbReference type="CDD" id="cd06587">
    <property type="entry name" value="VOC"/>
    <property type="match status" value="1"/>
</dbReference>
<evidence type="ECO:0000313" key="3">
    <source>
        <dbReference type="Proteomes" id="UP000445144"/>
    </source>
</evidence>
<protein>
    <recommendedName>
        <fullName evidence="1">VOC domain-containing protein</fullName>
    </recommendedName>
</protein>
<evidence type="ECO:0000259" key="1">
    <source>
        <dbReference type="PROSITE" id="PS51819"/>
    </source>
</evidence>
<dbReference type="Proteomes" id="UP000445144">
    <property type="component" value="Unassembled WGS sequence"/>
</dbReference>
<name>A0A6N4XBR9_9FLAO</name>
<dbReference type="AlphaFoldDB" id="A0A6N4XBR9"/>
<reference evidence="2 3" key="1">
    <citation type="submission" date="2020-01" db="EMBL/GenBank/DDBJ databases">
        <authorList>
            <person name="Rodrigo-Torres L."/>
            <person name="Arahal R. D."/>
            <person name="Lucena T."/>
        </authorList>
    </citation>
    <scope>NUCLEOTIDE SEQUENCE [LARGE SCALE GENOMIC DNA]</scope>
    <source>
        <strain evidence="2 3">CECT 9293</strain>
    </source>
</reference>
<dbReference type="EMBL" id="CACVBR010000042">
    <property type="protein sequence ID" value="CAA7197197.1"/>
    <property type="molecule type" value="Genomic_DNA"/>
</dbReference>
<feature type="domain" description="VOC" evidence="1">
    <location>
        <begin position="4"/>
        <end position="148"/>
    </location>
</feature>
<dbReference type="SUPFAM" id="SSF54593">
    <property type="entry name" value="Glyoxalase/Bleomycin resistance protein/Dihydroxybiphenyl dioxygenase"/>
    <property type="match status" value="1"/>
</dbReference>
<dbReference type="RefSeq" id="WP_162033890.1">
    <property type="nucleotide sequence ID" value="NZ_CACVBR010000042.1"/>
</dbReference>
<dbReference type="InterPro" id="IPR037523">
    <property type="entry name" value="VOC_core"/>
</dbReference>
<accession>A0A6N4XBR9</accession>
<dbReference type="InterPro" id="IPR004360">
    <property type="entry name" value="Glyas_Fos-R_dOase_dom"/>
</dbReference>
<dbReference type="InterPro" id="IPR029068">
    <property type="entry name" value="Glyas_Bleomycin-R_OHBP_Dase"/>
</dbReference>
<dbReference type="PROSITE" id="PS51819">
    <property type="entry name" value="VOC"/>
    <property type="match status" value="1"/>
</dbReference>
<evidence type="ECO:0000313" key="2">
    <source>
        <dbReference type="EMBL" id="CAA7197197.1"/>
    </source>
</evidence>
<proteinExistence type="predicted"/>
<keyword evidence="3" id="KW-1185">Reference proteome</keyword>
<organism evidence="2 3">
    <name type="scientific">Chryseobacterium potabilaquae</name>
    <dbReference type="NCBI Taxonomy" id="2675057"/>
    <lineage>
        <taxon>Bacteria</taxon>
        <taxon>Pseudomonadati</taxon>
        <taxon>Bacteroidota</taxon>
        <taxon>Flavobacteriia</taxon>
        <taxon>Flavobacteriales</taxon>
        <taxon>Weeksellaceae</taxon>
        <taxon>Chryseobacterium group</taxon>
        <taxon>Chryseobacterium</taxon>
    </lineage>
</organism>